<dbReference type="AlphaFoldDB" id="A0A8H4QQF9"/>
<gene>
    <name evidence="7" type="ORF">D9613_003137</name>
</gene>
<dbReference type="Gene3D" id="4.10.240.10">
    <property type="entry name" value="Zn(2)-C6 fungal-type DNA-binding domain"/>
    <property type="match status" value="1"/>
</dbReference>
<dbReference type="InterPro" id="IPR050675">
    <property type="entry name" value="OAF3"/>
</dbReference>
<keyword evidence="4" id="KW-0539">Nucleus</keyword>
<keyword evidence="2" id="KW-0238">DNA-binding</keyword>
<keyword evidence="3" id="KW-0804">Transcription</keyword>
<evidence type="ECO:0000256" key="2">
    <source>
        <dbReference type="ARBA" id="ARBA00023125"/>
    </source>
</evidence>
<evidence type="ECO:0000256" key="1">
    <source>
        <dbReference type="ARBA" id="ARBA00023015"/>
    </source>
</evidence>
<dbReference type="CDD" id="cd00067">
    <property type="entry name" value="GAL4"/>
    <property type="match status" value="1"/>
</dbReference>
<comment type="caution">
    <text evidence="7">The sequence shown here is derived from an EMBL/GenBank/DDBJ whole genome shotgun (WGS) entry which is preliminary data.</text>
</comment>
<feature type="compositionally biased region" description="Polar residues" evidence="5">
    <location>
        <begin position="239"/>
        <end position="259"/>
    </location>
</feature>
<dbReference type="InterPro" id="IPR036864">
    <property type="entry name" value="Zn2-C6_fun-type_DNA-bd_sf"/>
</dbReference>
<feature type="domain" description="Zn(2)-C6 fungal-type" evidence="6">
    <location>
        <begin position="95"/>
        <end position="125"/>
    </location>
</feature>
<feature type="compositionally biased region" description="Low complexity" evidence="5">
    <location>
        <begin position="372"/>
        <end position="384"/>
    </location>
</feature>
<evidence type="ECO:0000256" key="3">
    <source>
        <dbReference type="ARBA" id="ARBA00023163"/>
    </source>
</evidence>
<name>A0A8H4QQF9_9AGAR</name>
<feature type="region of interest" description="Disordered" evidence="5">
    <location>
        <begin position="1"/>
        <end position="52"/>
    </location>
</feature>
<dbReference type="SUPFAM" id="SSF57701">
    <property type="entry name" value="Zn2/Cys6 DNA-binding domain"/>
    <property type="match status" value="1"/>
</dbReference>
<feature type="region of interest" description="Disordered" evidence="5">
    <location>
        <begin position="446"/>
        <end position="474"/>
    </location>
</feature>
<organism evidence="7 8">
    <name type="scientific">Agrocybe pediades</name>
    <dbReference type="NCBI Taxonomy" id="84607"/>
    <lineage>
        <taxon>Eukaryota</taxon>
        <taxon>Fungi</taxon>
        <taxon>Dikarya</taxon>
        <taxon>Basidiomycota</taxon>
        <taxon>Agaricomycotina</taxon>
        <taxon>Agaricomycetes</taxon>
        <taxon>Agaricomycetidae</taxon>
        <taxon>Agaricales</taxon>
        <taxon>Agaricineae</taxon>
        <taxon>Strophariaceae</taxon>
        <taxon>Agrocybe</taxon>
    </lineage>
</organism>
<dbReference type="EMBL" id="JAACJL010000044">
    <property type="protein sequence ID" value="KAF4615099.1"/>
    <property type="molecule type" value="Genomic_DNA"/>
</dbReference>
<feature type="region of interest" description="Disordered" evidence="5">
    <location>
        <begin position="227"/>
        <end position="265"/>
    </location>
</feature>
<evidence type="ECO:0000256" key="4">
    <source>
        <dbReference type="ARBA" id="ARBA00023242"/>
    </source>
</evidence>
<feature type="compositionally biased region" description="Polar residues" evidence="5">
    <location>
        <begin position="23"/>
        <end position="44"/>
    </location>
</feature>
<protein>
    <recommendedName>
        <fullName evidence="6">Zn(2)-C6 fungal-type domain-containing protein</fullName>
    </recommendedName>
</protein>
<dbReference type="Pfam" id="PF00172">
    <property type="entry name" value="Zn_clus"/>
    <property type="match status" value="1"/>
</dbReference>
<feature type="compositionally biased region" description="Basic and acidic residues" evidence="5">
    <location>
        <begin position="465"/>
        <end position="474"/>
    </location>
</feature>
<feature type="region of interest" description="Disordered" evidence="5">
    <location>
        <begin position="344"/>
        <end position="384"/>
    </location>
</feature>
<reference evidence="7 8" key="1">
    <citation type="submission" date="2019-12" db="EMBL/GenBank/DDBJ databases">
        <authorList>
            <person name="Floudas D."/>
            <person name="Bentzer J."/>
            <person name="Ahren D."/>
            <person name="Johansson T."/>
            <person name="Persson P."/>
            <person name="Tunlid A."/>
        </authorList>
    </citation>
    <scope>NUCLEOTIDE SEQUENCE [LARGE SCALE GENOMIC DNA]</scope>
    <source>
        <strain evidence="7 8">CBS 102.39</strain>
    </source>
</reference>
<dbReference type="PROSITE" id="PS00463">
    <property type="entry name" value="ZN2_CY6_FUNGAL_1"/>
    <property type="match status" value="1"/>
</dbReference>
<keyword evidence="1" id="KW-0805">Transcription regulation</keyword>
<accession>A0A8H4QQF9</accession>
<evidence type="ECO:0000256" key="5">
    <source>
        <dbReference type="SAM" id="MobiDB-lite"/>
    </source>
</evidence>
<sequence>MVSEDGRLHYSYPALSDGDFVNGDSNHGNEFHSQGTRSPESYESTSEHGSLEENDISLISAKPIPALSGTSQAASAPHQLLPVKPQPTRQRTTQACSKCRERKTKCSGHRPVCLRCSNRGLICEYAQRESRVRAVTRPRQYTAVTPPVTARQPNFPPIDLPTPAIHSRLGGNQTNAFAAPSRNVVVPTSGNPGAGSTSRLYVPNPMQNIQRMSAMDCHVAPAPALEHRAASWHSPPQRFANQGHPTQQEQPMNNRSISSFPGDDWPSSSHSYLPLNSLRVYNEQSLAPLGQSSFQPPYPPLHIPDRERTNFQRDMSTTSITHSSSSEQFDYGISSFPSFSAYSPLPRQNDFGRSQSVQQSNIPPSTSSGKATYPSYTPDTSSTSSFFDTHAPSPFYAQSTSSRSTTTSSHSEVVCPAPSVPIVFNALGETNNHRTFDRRFFNMSLPDHQQDHHDQQNQASLNSVGREDGLLPYT</sequence>
<dbReference type="Proteomes" id="UP000521872">
    <property type="component" value="Unassembled WGS sequence"/>
</dbReference>
<evidence type="ECO:0000259" key="6">
    <source>
        <dbReference type="PROSITE" id="PS50048"/>
    </source>
</evidence>
<dbReference type="PROSITE" id="PS50048">
    <property type="entry name" value="ZN2_CY6_FUNGAL_2"/>
    <property type="match status" value="1"/>
</dbReference>
<feature type="region of interest" description="Disordered" evidence="5">
    <location>
        <begin position="68"/>
        <end position="89"/>
    </location>
</feature>
<feature type="compositionally biased region" description="Polar residues" evidence="5">
    <location>
        <begin position="351"/>
        <end position="370"/>
    </location>
</feature>
<dbReference type="SMART" id="SM00066">
    <property type="entry name" value="GAL4"/>
    <property type="match status" value="1"/>
</dbReference>
<dbReference type="GO" id="GO:0000981">
    <property type="term" value="F:DNA-binding transcription factor activity, RNA polymerase II-specific"/>
    <property type="evidence" value="ECO:0007669"/>
    <property type="project" value="InterPro"/>
</dbReference>
<dbReference type="GO" id="GO:0008270">
    <property type="term" value="F:zinc ion binding"/>
    <property type="evidence" value="ECO:0007669"/>
    <property type="project" value="InterPro"/>
</dbReference>
<dbReference type="InterPro" id="IPR001138">
    <property type="entry name" value="Zn2Cys6_DnaBD"/>
</dbReference>
<keyword evidence="8" id="KW-1185">Reference proteome</keyword>
<evidence type="ECO:0000313" key="7">
    <source>
        <dbReference type="EMBL" id="KAF4615099.1"/>
    </source>
</evidence>
<dbReference type="GO" id="GO:0003677">
    <property type="term" value="F:DNA binding"/>
    <property type="evidence" value="ECO:0007669"/>
    <property type="project" value="UniProtKB-KW"/>
</dbReference>
<proteinExistence type="predicted"/>
<dbReference type="PANTHER" id="PTHR31069">
    <property type="entry name" value="OLEATE-ACTIVATED TRANSCRIPTION FACTOR 1-RELATED"/>
    <property type="match status" value="1"/>
</dbReference>
<evidence type="ECO:0000313" key="8">
    <source>
        <dbReference type="Proteomes" id="UP000521872"/>
    </source>
</evidence>
<dbReference type="PANTHER" id="PTHR31069:SF32">
    <property type="entry name" value="ARGININE METABOLISM REGULATION PROTEIN II"/>
    <property type="match status" value="1"/>
</dbReference>